<dbReference type="SMART" id="SM00458">
    <property type="entry name" value="RICIN"/>
    <property type="match status" value="1"/>
</dbReference>
<dbReference type="InterPro" id="IPR022790">
    <property type="entry name" value="GH26_dom"/>
</dbReference>
<dbReference type="GO" id="GO:0006080">
    <property type="term" value="P:substituted mannan metabolic process"/>
    <property type="evidence" value="ECO:0007669"/>
    <property type="project" value="InterPro"/>
</dbReference>
<evidence type="ECO:0000256" key="2">
    <source>
        <dbReference type="ARBA" id="ARBA00022801"/>
    </source>
</evidence>
<feature type="active site" description="Proton donor" evidence="4">
    <location>
        <position position="193"/>
    </location>
</feature>
<feature type="active site" description="Nucleophile" evidence="4">
    <location>
        <position position="285"/>
    </location>
</feature>
<name>A0A2A9E8Z7_9MICO</name>
<dbReference type="Pfam" id="PF00652">
    <property type="entry name" value="Ricin_B_lectin"/>
    <property type="match status" value="1"/>
</dbReference>
<accession>A0A2A9E8Z7</accession>
<dbReference type="EMBL" id="PDJG01000001">
    <property type="protein sequence ID" value="PFG34699.1"/>
    <property type="molecule type" value="Genomic_DNA"/>
</dbReference>
<dbReference type="PROSITE" id="PS50231">
    <property type="entry name" value="RICIN_B_LECTIN"/>
    <property type="match status" value="1"/>
</dbReference>
<comment type="caution">
    <text evidence="7">The sequence shown here is derived from an EMBL/GenBank/DDBJ whole genome shotgun (WGS) entry which is preliminary data.</text>
</comment>
<dbReference type="PANTHER" id="PTHR40079">
    <property type="entry name" value="MANNAN ENDO-1,4-BETA-MANNOSIDASE E-RELATED"/>
    <property type="match status" value="1"/>
</dbReference>
<dbReference type="InterPro" id="IPR000805">
    <property type="entry name" value="Glyco_hydro_26"/>
</dbReference>
<dbReference type="AlphaFoldDB" id="A0A2A9E8Z7"/>
<evidence type="ECO:0000256" key="4">
    <source>
        <dbReference type="PROSITE-ProRule" id="PRU01100"/>
    </source>
</evidence>
<evidence type="ECO:0000313" key="7">
    <source>
        <dbReference type="EMBL" id="PFG34699.1"/>
    </source>
</evidence>
<dbReference type="SUPFAM" id="SSF51445">
    <property type="entry name" value="(Trans)glycosidases"/>
    <property type="match status" value="1"/>
</dbReference>
<comment type="similarity">
    <text evidence="1 4">Belongs to the glycosyl hydrolase 26 family.</text>
</comment>
<keyword evidence="3 4" id="KW-0326">Glycosidase</keyword>
<feature type="domain" description="GH26" evidence="6">
    <location>
        <begin position="42"/>
        <end position="333"/>
    </location>
</feature>
<organism evidence="7 8">
    <name type="scientific">Sanguibacter antarcticus</name>
    <dbReference type="NCBI Taxonomy" id="372484"/>
    <lineage>
        <taxon>Bacteria</taxon>
        <taxon>Bacillati</taxon>
        <taxon>Actinomycetota</taxon>
        <taxon>Actinomycetes</taxon>
        <taxon>Micrococcales</taxon>
        <taxon>Sanguibacteraceae</taxon>
        <taxon>Sanguibacter</taxon>
    </lineage>
</organism>
<keyword evidence="5" id="KW-0732">Signal</keyword>
<dbReference type="CDD" id="cd23451">
    <property type="entry name" value="beta-trefoil_Ricin_laminarinase"/>
    <property type="match status" value="1"/>
</dbReference>
<keyword evidence="2 4" id="KW-0378">Hydrolase</keyword>
<evidence type="ECO:0000313" key="8">
    <source>
        <dbReference type="Proteomes" id="UP000225548"/>
    </source>
</evidence>
<dbReference type="Pfam" id="PF02156">
    <property type="entry name" value="Glyco_hydro_26"/>
    <property type="match status" value="1"/>
</dbReference>
<protein>
    <submittedName>
        <fullName evidence="7">Mannan endo-1,4-beta-mannosidase</fullName>
    </submittedName>
</protein>
<dbReference type="Gene3D" id="2.80.10.50">
    <property type="match status" value="3"/>
</dbReference>
<dbReference type="Gene3D" id="3.20.20.80">
    <property type="entry name" value="Glycosidases"/>
    <property type="match status" value="1"/>
</dbReference>
<dbReference type="PRINTS" id="PR00739">
    <property type="entry name" value="GLHYDRLASE26"/>
</dbReference>
<evidence type="ECO:0000256" key="5">
    <source>
        <dbReference type="SAM" id="SignalP"/>
    </source>
</evidence>
<reference evidence="7 8" key="1">
    <citation type="submission" date="2017-10" db="EMBL/GenBank/DDBJ databases">
        <title>Sequencing the genomes of 1000 actinobacteria strains.</title>
        <authorList>
            <person name="Klenk H.-P."/>
        </authorList>
    </citation>
    <scope>NUCLEOTIDE SEQUENCE [LARGE SCALE GENOMIC DNA]</scope>
    <source>
        <strain evidence="7 8">DSM 18966</strain>
    </source>
</reference>
<dbReference type="InterPro" id="IPR035992">
    <property type="entry name" value="Ricin_B-like_lectins"/>
</dbReference>
<proteinExistence type="inferred from homology"/>
<feature type="signal peptide" evidence="5">
    <location>
        <begin position="1"/>
        <end position="32"/>
    </location>
</feature>
<dbReference type="SUPFAM" id="SSF50370">
    <property type="entry name" value="Ricin B-like lectins"/>
    <property type="match status" value="1"/>
</dbReference>
<dbReference type="GO" id="GO:0016985">
    <property type="term" value="F:mannan endo-1,4-beta-mannosidase activity"/>
    <property type="evidence" value="ECO:0007669"/>
    <property type="project" value="InterPro"/>
</dbReference>
<dbReference type="Proteomes" id="UP000225548">
    <property type="component" value="Unassembled WGS sequence"/>
</dbReference>
<evidence type="ECO:0000259" key="6">
    <source>
        <dbReference type="PROSITE" id="PS51764"/>
    </source>
</evidence>
<dbReference type="PANTHER" id="PTHR40079:SF4">
    <property type="entry name" value="GH26 DOMAIN-CONTAINING PROTEIN-RELATED"/>
    <property type="match status" value="1"/>
</dbReference>
<keyword evidence="8" id="KW-1185">Reference proteome</keyword>
<dbReference type="PROSITE" id="PS51764">
    <property type="entry name" value="GH26"/>
    <property type="match status" value="1"/>
</dbReference>
<feature type="chain" id="PRO_5038369900" evidence="5">
    <location>
        <begin position="33"/>
        <end position="481"/>
    </location>
</feature>
<evidence type="ECO:0000256" key="1">
    <source>
        <dbReference type="ARBA" id="ARBA00007754"/>
    </source>
</evidence>
<gene>
    <name evidence="7" type="ORF">ATL42_2619</name>
</gene>
<evidence type="ECO:0000256" key="3">
    <source>
        <dbReference type="ARBA" id="ARBA00023295"/>
    </source>
</evidence>
<dbReference type="InterPro" id="IPR017853">
    <property type="entry name" value="GH"/>
</dbReference>
<dbReference type="RefSeq" id="WP_211281821.1">
    <property type="nucleotide sequence ID" value="NZ_PDJG01000001.1"/>
</dbReference>
<sequence>MRDQQSSLGRWSTTRRALTALTVGALMATVTAAVPAGAFPASSKQQVLTYLSSITGNGVVSGQHNKEPASTPAKYTDAVKGITGQYPGLWGGDLMFNASDVSNRQSVIDEAKAQWSAGSLVTLTWHVCPPTGGSSCAFEGGVKSRITDTQLDQVITDGTSLNAAWKARLDESVPYLQQLKDAGVPVLFRPLHEMNETWNWWGGYGAKSAELYKITHDYLVAKGLSNLIWVWNVQDNPAGGWSTYYPGSSYVDVVSLDAWYKNYPSTADYQQIQAIAGSKPIALAEMGKVPTPAFLASQPRWSYFMVWSEQLQNENTNAEIQASYFAAPVLNRGEVTLPAGDSTPTTSRTGAITGIGGACVDVQAAGTADGTIVQMYACATGTAQTWTVNAPTGTGTVVNPSSGKCLDVSAGGTADGSRVQIWTCNGTGAQQWTYSSANGTFRNPQSGKCLDAAGESSANGTRVQIWTCNGQTNQSWTLPAV</sequence>
<dbReference type="InterPro" id="IPR000772">
    <property type="entry name" value="Ricin_B_lectin"/>
</dbReference>